<dbReference type="STRING" id="56216.A0A1A6HGA2"/>
<dbReference type="AlphaFoldDB" id="A0A1A6HGA2"/>
<evidence type="ECO:0000313" key="1">
    <source>
        <dbReference type="EMBL" id="OBS76975.1"/>
    </source>
</evidence>
<dbReference type="EMBL" id="LZPO01034850">
    <property type="protein sequence ID" value="OBS76975.1"/>
    <property type="molecule type" value="Genomic_DNA"/>
</dbReference>
<keyword evidence="2" id="KW-1185">Reference proteome</keyword>
<dbReference type="Proteomes" id="UP000092124">
    <property type="component" value="Unassembled WGS sequence"/>
</dbReference>
<proteinExistence type="predicted"/>
<reference evidence="1 2" key="1">
    <citation type="submission" date="2016-06" db="EMBL/GenBank/DDBJ databases">
        <title>The Draft Genome Sequence and Annotation of the Desert Woodrat Neotoma lepida.</title>
        <authorList>
            <person name="Campbell M."/>
            <person name="Oakeson K.F."/>
            <person name="Yandell M."/>
            <person name="Halpert J.R."/>
            <person name="Dearing D."/>
        </authorList>
    </citation>
    <scope>NUCLEOTIDE SEQUENCE [LARGE SCALE GENOMIC DNA]</scope>
    <source>
        <strain evidence="1">417</strain>
        <tissue evidence="1">Liver</tissue>
    </source>
</reference>
<name>A0A1A6HGA2_NEOLE</name>
<gene>
    <name evidence="1" type="ORF">A6R68_16579</name>
</gene>
<comment type="caution">
    <text evidence="1">The sequence shown here is derived from an EMBL/GenBank/DDBJ whole genome shotgun (WGS) entry which is preliminary data.</text>
</comment>
<accession>A0A1A6HGA2</accession>
<protein>
    <submittedName>
        <fullName evidence="1">Uncharacterized protein</fullName>
    </submittedName>
</protein>
<organism evidence="1 2">
    <name type="scientific">Neotoma lepida</name>
    <name type="common">Desert woodrat</name>
    <dbReference type="NCBI Taxonomy" id="56216"/>
    <lineage>
        <taxon>Eukaryota</taxon>
        <taxon>Metazoa</taxon>
        <taxon>Chordata</taxon>
        <taxon>Craniata</taxon>
        <taxon>Vertebrata</taxon>
        <taxon>Euteleostomi</taxon>
        <taxon>Mammalia</taxon>
        <taxon>Eutheria</taxon>
        <taxon>Euarchontoglires</taxon>
        <taxon>Glires</taxon>
        <taxon>Rodentia</taxon>
        <taxon>Myomorpha</taxon>
        <taxon>Muroidea</taxon>
        <taxon>Cricetidae</taxon>
        <taxon>Neotominae</taxon>
        <taxon>Neotoma</taxon>
    </lineage>
</organism>
<sequence length="141" mass="15793">MEQLANMASDGFSHFLAFTCMKELEMKQVDQREQHSSFSDVMERDLGSSSSVLCLATPLSTAVTVFFQKEFILKLSAATCHKTKDKYEKALKELDQTTPQYMENMEQLEQAIHFTNNFLTPGIAVAISKMAVFLSGKSSCC</sequence>
<evidence type="ECO:0000313" key="2">
    <source>
        <dbReference type="Proteomes" id="UP000092124"/>
    </source>
</evidence>